<evidence type="ECO:0000313" key="3">
    <source>
        <dbReference type="Proteomes" id="UP000032702"/>
    </source>
</evidence>
<dbReference type="EMBL" id="AAMD01000038">
    <property type="protein sequence ID" value="EAU67203.1"/>
    <property type="molecule type" value="Genomic_DNA"/>
</dbReference>
<dbReference type="Proteomes" id="UP000032702">
    <property type="component" value="Unassembled WGS sequence"/>
</dbReference>
<feature type="non-terminal residue" evidence="2">
    <location>
        <position position="40"/>
    </location>
</feature>
<feature type="compositionally biased region" description="Basic residues" evidence="1">
    <location>
        <begin position="1"/>
        <end position="10"/>
    </location>
</feature>
<sequence>MRRSLSRSRRASGSSSSEGVWISTSVEGASAWAMGDTARG</sequence>
<evidence type="ECO:0000256" key="1">
    <source>
        <dbReference type="SAM" id="MobiDB-lite"/>
    </source>
</evidence>
<dbReference type="AlphaFoldDB" id="Q094L4"/>
<organism evidence="2 3">
    <name type="scientific">Stigmatella aurantiaca (strain DW4/3-1)</name>
    <dbReference type="NCBI Taxonomy" id="378806"/>
    <lineage>
        <taxon>Bacteria</taxon>
        <taxon>Pseudomonadati</taxon>
        <taxon>Myxococcota</taxon>
        <taxon>Myxococcia</taxon>
        <taxon>Myxococcales</taxon>
        <taxon>Cystobacterineae</taxon>
        <taxon>Archangiaceae</taxon>
        <taxon>Stigmatella</taxon>
    </lineage>
</organism>
<feature type="region of interest" description="Disordered" evidence="1">
    <location>
        <begin position="1"/>
        <end position="20"/>
    </location>
</feature>
<reference evidence="2 3" key="1">
    <citation type="submission" date="2006-04" db="EMBL/GenBank/DDBJ databases">
        <authorList>
            <person name="Nierman W.C."/>
        </authorList>
    </citation>
    <scope>NUCLEOTIDE SEQUENCE [LARGE SCALE GENOMIC DNA]</scope>
    <source>
        <strain evidence="2 3">DW4/3-1</strain>
    </source>
</reference>
<protein>
    <submittedName>
        <fullName evidence="2">Uncharacterized protein</fullName>
    </submittedName>
</protein>
<accession>Q094L4</accession>
<gene>
    <name evidence="2" type="ORF">STIAU_5793</name>
</gene>
<comment type="caution">
    <text evidence="2">The sequence shown here is derived from an EMBL/GenBank/DDBJ whole genome shotgun (WGS) entry which is preliminary data.</text>
</comment>
<proteinExistence type="predicted"/>
<evidence type="ECO:0000313" key="2">
    <source>
        <dbReference type="EMBL" id="EAU67203.1"/>
    </source>
</evidence>
<name>Q094L4_STIAD</name>